<gene>
    <name evidence="2" type="ORF">KILIM_017_00260</name>
</gene>
<feature type="compositionally biased region" description="Basic and acidic residues" evidence="1">
    <location>
        <begin position="93"/>
        <end position="102"/>
    </location>
</feature>
<dbReference type="EMBL" id="BAHD01000017">
    <property type="protein sequence ID" value="GAB95181.1"/>
    <property type="molecule type" value="Genomic_DNA"/>
</dbReference>
<accession>K6WMZ0</accession>
<organism evidence="2 3">
    <name type="scientific">Kineosphaera limosa NBRC 100340</name>
    <dbReference type="NCBI Taxonomy" id="1184609"/>
    <lineage>
        <taxon>Bacteria</taxon>
        <taxon>Bacillati</taxon>
        <taxon>Actinomycetota</taxon>
        <taxon>Actinomycetes</taxon>
        <taxon>Micrococcales</taxon>
        <taxon>Dermatophilaceae</taxon>
        <taxon>Kineosphaera</taxon>
    </lineage>
</organism>
<dbReference type="OrthoDB" id="10004915at2"/>
<name>K6WMZ0_9MICO</name>
<proteinExistence type="predicted"/>
<dbReference type="Proteomes" id="UP000008366">
    <property type="component" value="Unassembled WGS sequence"/>
</dbReference>
<evidence type="ECO:0000256" key="1">
    <source>
        <dbReference type="SAM" id="MobiDB-lite"/>
    </source>
</evidence>
<feature type="region of interest" description="Disordered" evidence="1">
    <location>
        <begin position="1"/>
        <end position="102"/>
    </location>
</feature>
<dbReference type="RefSeq" id="WP_006591713.1">
    <property type="nucleotide sequence ID" value="NZ_BAHD01000017.1"/>
</dbReference>
<reference evidence="2 3" key="1">
    <citation type="submission" date="2012-08" db="EMBL/GenBank/DDBJ databases">
        <title>Whole genome shotgun sequence of Kineosphaera limosa NBRC 100340.</title>
        <authorList>
            <person name="Yoshida I."/>
            <person name="Isaki S."/>
            <person name="Hosoyama A."/>
            <person name="Tsuchikane K."/>
            <person name="Katsumata H."/>
            <person name="Ando Y."/>
            <person name="Ohji S."/>
            <person name="Hamada M."/>
            <person name="Tamura T."/>
            <person name="Yamazoe A."/>
            <person name="Yamazaki S."/>
            <person name="Fujita N."/>
        </authorList>
    </citation>
    <scope>NUCLEOTIDE SEQUENCE [LARGE SCALE GENOMIC DNA]</scope>
    <source>
        <strain evidence="2 3">NBRC 100340</strain>
    </source>
</reference>
<feature type="compositionally biased region" description="Basic and acidic residues" evidence="1">
    <location>
        <begin position="68"/>
        <end position="83"/>
    </location>
</feature>
<protein>
    <submittedName>
        <fullName evidence="2">Uncharacterized protein</fullName>
    </submittedName>
</protein>
<evidence type="ECO:0000313" key="3">
    <source>
        <dbReference type="Proteomes" id="UP000008366"/>
    </source>
</evidence>
<sequence length="102" mass="10988">MPTDSSDARKESPHTTDIPDPHGEPAFGAQPQPEGKAVATSNDRRDDPITGQPLYTDDSPDVSSGGDVNRHPGDKGIQEETKARAVGQPSSTPRREKPLREF</sequence>
<feature type="compositionally biased region" description="Basic and acidic residues" evidence="1">
    <location>
        <begin position="1"/>
        <end position="23"/>
    </location>
</feature>
<comment type="caution">
    <text evidence="2">The sequence shown here is derived from an EMBL/GenBank/DDBJ whole genome shotgun (WGS) entry which is preliminary data.</text>
</comment>
<evidence type="ECO:0000313" key="2">
    <source>
        <dbReference type="EMBL" id="GAB95181.1"/>
    </source>
</evidence>
<dbReference type="AlphaFoldDB" id="K6WMZ0"/>
<keyword evidence="3" id="KW-1185">Reference proteome</keyword>